<protein>
    <recommendedName>
        <fullName evidence="3">Lipoprotein</fullName>
    </recommendedName>
</protein>
<comment type="caution">
    <text evidence="1">The sequence shown here is derived from an EMBL/GenBank/DDBJ whole genome shotgun (WGS) entry which is preliminary data.</text>
</comment>
<reference evidence="1 2" key="1">
    <citation type="submission" date="2018-06" db="EMBL/GenBank/DDBJ databases">
        <title>Freshwater and sediment microbial communities from various areas in North America, analyzing microbe dynamics in response to fracking.</title>
        <authorList>
            <person name="Lamendella R."/>
        </authorList>
    </citation>
    <scope>NUCLEOTIDE SEQUENCE [LARGE SCALE GENOMIC DNA]</scope>
    <source>
        <strain evidence="1 2">14_TX</strain>
    </source>
</reference>
<evidence type="ECO:0000313" key="2">
    <source>
        <dbReference type="Proteomes" id="UP000252731"/>
    </source>
</evidence>
<gene>
    <name evidence="1" type="ORF">DFO70_1107</name>
</gene>
<dbReference type="PROSITE" id="PS51257">
    <property type="entry name" value="PROKAR_LIPOPROTEIN"/>
    <property type="match status" value="1"/>
</dbReference>
<dbReference type="EMBL" id="QNSF01000010">
    <property type="protein sequence ID" value="RBP89902.1"/>
    <property type="molecule type" value="Genomic_DNA"/>
</dbReference>
<dbReference type="AlphaFoldDB" id="A0A366JR50"/>
<sequence>MVKTLYIIILLLVSIVGCSNQEGEQVNIEFENKLIVEKHTGTECQYVQIKEITERETVDIVYKIFKNARWEGASDKSTYPDFRINDNYAIWILLPDNRIKMRIESLDKNTFLFGGLNHLKSHSIFI</sequence>
<accession>A0A366JR50</accession>
<dbReference type="Proteomes" id="UP000252731">
    <property type="component" value="Unassembled WGS sequence"/>
</dbReference>
<proteinExistence type="predicted"/>
<keyword evidence="2" id="KW-1185">Reference proteome</keyword>
<evidence type="ECO:0000313" key="1">
    <source>
        <dbReference type="EMBL" id="RBP89902.1"/>
    </source>
</evidence>
<dbReference type="RefSeq" id="WP_113884107.1">
    <property type="nucleotide sequence ID" value="NZ_QNSF01000010.1"/>
</dbReference>
<organism evidence="1 2">
    <name type="scientific">Cytobacillus firmus</name>
    <name type="common">Bacillus firmus</name>
    <dbReference type="NCBI Taxonomy" id="1399"/>
    <lineage>
        <taxon>Bacteria</taxon>
        <taxon>Bacillati</taxon>
        <taxon>Bacillota</taxon>
        <taxon>Bacilli</taxon>
        <taxon>Bacillales</taxon>
        <taxon>Bacillaceae</taxon>
        <taxon>Cytobacillus</taxon>
    </lineage>
</organism>
<dbReference type="OrthoDB" id="1911879at2"/>
<name>A0A366JR50_CYTFI</name>
<evidence type="ECO:0008006" key="3">
    <source>
        <dbReference type="Google" id="ProtNLM"/>
    </source>
</evidence>